<dbReference type="Proteomes" id="UP000515308">
    <property type="component" value="Chromosome PVLDE_14"/>
</dbReference>
<dbReference type="NCBIfam" id="TIGR01599">
    <property type="entry name" value="PYST-A"/>
    <property type="match status" value="1"/>
</dbReference>
<evidence type="ECO:0000313" key="3">
    <source>
        <dbReference type="Proteomes" id="UP000515308"/>
    </source>
</evidence>
<dbReference type="AlphaFoldDB" id="A0A6V7T1W9"/>
<reference evidence="2 3" key="1">
    <citation type="submission" date="2020-08" db="EMBL/GenBank/DDBJ databases">
        <authorList>
            <person name="Ramaprasad A."/>
        </authorList>
    </citation>
    <scope>NUCLEOTIDE SEQUENCE [LARGE SCALE GENOMIC DNA]</scope>
</reference>
<feature type="chain" id="PRO_5027735777" evidence="1">
    <location>
        <begin position="20"/>
        <end position="415"/>
    </location>
</feature>
<protein>
    <submittedName>
        <fullName evidence="2">Fam-a protein</fullName>
    </submittedName>
</protein>
<dbReference type="EMBL" id="LR865376">
    <property type="protein sequence ID" value="CAD2106268.1"/>
    <property type="molecule type" value="Genomic_DNA"/>
</dbReference>
<proteinExistence type="predicted"/>
<keyword evidence="1" id="KW-0732">Signal</keyword>
<accession>A0A6V7T1W9</accession>
<dbReference type="InterPro" id="IPR006486">
    <property type="entry name" value="PYST_A"/>
</dbReference>
<dbReference type="InterPro" id="IPR010882">
    <property type="entry name" value="PCEMA1"/>
</dbReference>
<dbReference type="SUPFAM" id="SSF55961">
    <property type="entry name" value="Bet v1-like"/>
    <property type="match status" value="1"/>
</dbReference>
<sequence length="415" mass="48152">MRAIPLGLISSIIFSTVLAENYADSLPTTCCFPFCRKKPKKIHKTVHEPVKVEGKGTYDPDIPNIKFIDEFDPIILEVYKGRQNELNEPFTSKTDDGIVDKTTGFLRRENYSKRQGWYIRPYEEEYENMIKVNFVPLKSIIQPFQSSPNSPILAISETPEKHESSTLHEDAKLDGETNEIYEKNKHLLCINPEETIQARKLMNEAVGHLEYHAICEDGYELITINSGSTVFIFKKEYKGHIFEKIVNRHYGLDAYDIIINEMWNSDNGNIFNPFSSKKKVFRVYNPNLLMIQQRYKNWFWGRQKYFYALAKKARISENTTVIAMASANINDHHPSKKKYKNTIIESANSFKTDIDSEDDIRNGKLKKTFVNIAGYLIQKLGNRVDVIYVESIHGNASIRQRCIIRRAIDYLFPHK</sequence>
<dbReference type="VEuPathDB" id="PlasmoDB:PVLDE_1406860"/>
<evidence type="ECO:0000256" key="1">
    <source>
        <dbReference type="SAM" id="SignalP"/>
    </source>
</evidence>
<dbReference type="Pfam" id="PF07418">
    <property type="entry name" value="PCEMA1"/>
    <property type="match status" value="1"/>
</dbReference>
<gene>
    <name evidence="2" type="ORF">PVLDE_1406860</name>
</gene>
<organism evidence="2 3">
    <name type="scientific">Plasmodium vinckei lentum</name>
    <dbReference type="NCBI Taxonomy" id="138297"/>
    <lineage>
        <taxon>Eukaryota</taxon>
        <taxon>Sar</taxon>
        <taxon>Alveolata</taxon>
        <taxon>Apicomplexa</taxon>
        <taxon>Aconoidasida</taxon>
        <taxon>Haemosporida</taxon>
        <taxon>Plasmodiidae</taxon>
        <taxon>Plasmodium</taxon>
        <taxon>Plasmodium (Vinckeia)</taxon>
    </lineage>
</organism>
<name>A0A6V7T1W9_PLAVN</name>
<feature type="signal peptide" evidence="1">
    <location>
        <begin position="1"/>
        <end position="19"/>
    </location>
</feature>
<evidence type="ECO:0000313" key="2">
    <source>
        <dbReference type="EMBL" id="CAD2106268.1"/>
    </source>
</evidence>